<name>A0A3D9BRU6_9FLAO</name>
<protein>
    <submittedName>
        <fullName evidence="1">Uncharacterized protein</fullName>
    </submittedName>
</protein>
<dbReference type="Proteomes" id="UP000256512">
    <property type="component" value="Unassembled WGS sequence"/>
</dbReference>
<reference evidence="1 2" key="1">
    <citation type="journal article" date="2006" name="Int. J. Syst. Evol. Microbiol.">
        <title>Chryseobacterium piscium sp. nov., isolated from fish of the South Atlantic Ocean off South Africa.</title>
        <authorList>
            <person name="de Beer H."/>
            <person name="Hugo C.J."/>
            <person name="Jooste P.J."/>
            <person name="Vancanneyt M."/>
            <person name="Coenye T."/>
            <person name="Vandamme P."/>
        </authorList>
    </citation>
    <scope>NUCLEOTIDE SEQUENCE [LARGE SCALE GENOMIC DNA]</scope>
    <source>
        <strain evidence="1 2">CCUG 51923</strain>
    </source>
</reference>
<gene>
    <name evidence="1" type="ORF">DRF62_03965</name>
</gene>
<keyword evidence="2" id="KW-1185">Reference proteome</keyword>
<proteinExistence type="predicted"/>
<dbReference type="EMBL" id="QNVS01000007">
    <property type="protein sequence ID" value="REC56230.1"/>
    <property type="molecule type" value="Genomic_DNA"/>
</dbReference>
<comment type="caution">
    <text evidence="1">The sequence shown here is derived from an EMBL/GenBank/DDBJ whole genome shotgun (WGS) entry which is preliminary data.</text>
</comment>
<dbReference type="AlphaFoldDB" id="A0A3D9BRU6"/>
<accession>A0A3D9BRU6</accession>
<sequence length="93" mass="10839">MKDVKFIKRKEEIVTSEKPVQELIIEFLKNGYSQKQIAAELVNRDIKPNSLSSVEKYLKQIKETYKANTLFHLACILFDHKILEKKAGSENEK</sequence>
<evidence type="ECO:0000313" key="1">
    <source>
        <dbReference type="EMBL" id="REC56230.1"/>
    </source>
</evidence>
<evidence type="ECO:0000313" key="2">
    <source>
        <dbReference type="Proteomes" id="UP000256512"/>
    </source>
</evidence>
<dbReference type="RefSeq" id="WP_115949175.1">
    <property type="nucleotide sequence ID" value="NZ_QNVS01000007.1"/>
</dbReference>
<organism evidence="1 2">
    <name type="scientific">Chryseobacterium piscium</name>
    <dbReference type="NCBI Taxonomy" id="333702"/>
    <lineage>
        <taxon>Bacteria</taxon>
        <taxon>Pseudomonadati</taxon>
        <taxon>Bacteroidota</taxon>
        <taxon>Flavobacteriia</taxon>
        <taxon>Flavobacteriales</taxon>
        <taxon>Weeksellaceae</taxon>
        <taxon>Chryseobacterium group</taxon>
        <taxon>Chryseobacterium</taxon>
    </lineage>
</organism>